<dbReference type="Gene3D" id="3.60.20.10">
    <property type="entry name" value="Glutamine Phosphoribosylpyrophosphate, subunit 1, domain 1"/>
    <property type="match status" value="1"/>
</dbReference>
<dbReference type="InterPro" id="IPR017932">
    <property type="entry name" value="GATase_2_dom"/>
</dbReference>
<dbReference type="GO" id="GO:0005829">
    <property type="term" value="C:cytosol"/>
    <property type="evidence" value="ECO:0007669"/>
    <property type="project" value="TreeGrafter"/>
</dbReference>
<dbReference type="InterPro" id="IPR033738">
    <property type="entry name" value="AsnB_N"/>
</dbReference>
<dbReference type="InterPro" id="IPR051786">
    <property type="entry name" value="ASN_synthetase/amidase"/>
</dbReference>
<protein>
    <submittedName>
        <fullName evidence="6">Asparagine synthetase</fullName>
        <ecNumber evidence="6">6.3.5.4</ecNumber>
    </submittedName>
</protein>
<keyword evidence="2" id="KW-0547">Nucleotide-binding</keyword>
<accession>A0A0W8F0P5</accession>
<dbReference type="PROSITE" id="PS51278">
    <property type="entry name" value="GATASE_TYPE_2"/>
    <property type="match status" value="1"/>
</dbReference>
<gene>
    <name evidence="6" type="ORF">ASZ90_015955</name>
</gene>
<dbReference type="Pfam" id="PF13522">
    <property type="entry name" value="GATase_6"/>
    <property type="match status" value="1"/>
</dbReference>
<dbReference type="GO" id="GO:0006529">
    <property type="term" value="P:asparagine biosynthetic process"/>
    <property type="evidence" value="ECO:0007669"/>
    <property type="project" value="InterPro"/>
</dbReference>
<feature type="domain" description="Glutamine amidotransferase type-2" evidence="5">
    <location>
        <begin position="2"/>
        <end position="217"/>
    </location>
</feature>
<evidence type="ECO:0000256" key="2">
    <source>
        <dbReference type="ARBA" id="ARBA00022741"/>
    </source>
</evidence>
<evidence type="ECO:0000259" key="5">
    <source>
        <dbReference type="PROSITE" id="PS51278"/>
    </source>
</evidence>
<keyword evidence="6" id="KW-0436">Ligase</keyword>
<reference evidence="6" key="1">
    <citation type="journal article" date="2015" name="Proc. Natl. Acad. Sci. U.S.A.">
        <title>Networks of energetic and metabolic interactions define dynamics in microbial communities.</title>
        <authorList>
            <person name="Embree M."/>
            <person name="Liu J.K."/>
            <person name="Al-Bassam M.M."/>
            <person name="Zengler K."/>
        </authorList>
    </citation>
    <scope>NUCLEOTIDE SEQUENCE</scope>
</reference>
<evidence type="ECO:0000256" key="3">
    <source>
        <dbReference type="ARBA" id="ARBA00022840"/>
    </source>
</evidence>
<dbReference type="AlphaFoldDB" id="A0A0W8F0P5"/>
<dbReference type="Pfam" id="PF00733">
    <property type="entry name" value="Asn_synthase"/>
    <property type="match status" value="1"/>
</dbReference>
<dbReference type="PANTHER" id="PTHR43284">
    <property type="entry name" value="ASPARAGINE SYNTHETASE (GLUTAMINE-HYDROLYZING)"/>
    <property type="match status" value="1"/>
</dbReference>
<organism evidence="6">
    <name type="scientific">hydrocarbon metagenome</name>
    <dbReference type="NCBI Taxonomy" id="938273"/>
    <lineage>
        <taxon>unclassified sequences</taxon>
        <taxon>metagenomes</taxon>
        <taxon>ecological metagenomes</taxon>
    </lineage>
</organism>
<dbReference type="SUPFAM" id="SSF52402">
    <property type="entry name" value="Adenine nucleotide alpha hydrolases-like"/>
    <property type="match status" value="1"/>
</dbReference>
<proteinExistence type="inferred from homology"/>
<dbReference type="PANTHER" id="PTHR43284:SF1">
    <property type="entry name" value="ASPARAGINE SYNTHETASE"/>
    <property type="match status" value="1"/>
</dbReference>
<dbReference type="EC" id="6.3.5.4" evidence="6"/>
<dbReference type="EMBL" id="LNQE01001663">
    <property type="protein sequence ID" value="KUG14412.1"/>
    <property type="molecule type" value="Genomic_DNA"/>
</dbReference>
<evidence type="ECO:0000256" key="1">
    <source>
        <dbReference type="ARBA" id="ARBA00005752"/>
    </source>
</evidence>
<dbReference type="InterPro" id="IPR029055">
    <property type="entry name" value="Ntn_hydrolases_N"/>
</dbReference>
<keyword evidence="3" id="KW-0067">ATP-binding</keyword>
<evidence type="ECO:0000313" key="6">
    <source>
        <dbReference type="EMBL" id="KUG14412.1"/>
    </source>
</evidence>
<dbReference type="InterPro" id="IPR006426">
    <property type="entry name" value="Asn_synth_AEB"/>
</dbReference>
<name>A0A0W8F0P5_9ZZZZ</name>
<dbReference type="PIRSF" id="PIRSF001589">
    <property type="entry name" value="Asn_synthetase_glu-h"/>
    <property type="match status" value="1"/>
</dbReference>
<dbReference type="Gene3D" id="3.40.50.620">
    <property type="entry name" value="HUPs"/>
    <property type="match status" value="1"/>
</dbReference>
<dbReference type="CDD" id="cd01991">
    <property type="entry name" value="Asn_synthase_B_C"/>
    <property type="match status" value="1"/>
</dbReference>
<dbReference type="SUPFAM" id="SSF56235">
    <property type="entry name" value="N-terminal nucleophile aminohydrolases (Ntn hydrolases)"/>
    <property type="match status" value="1"/>
</dbReference>
<dbReference type="GO" id="GO:0004066">
    <property type="term" value="F:asparagine synthase (glutamine-hydrolyzing) activity"/>
    <property type="evidence" value="ECO:0007669"/>
    <property type="project" value="UniProtKB-EC"/>
</dbReference>
<dbReference type="InterPro" id="IPR001962">
    <property type="entry name" value="Asn_synthase"/>
</dbReference>
<sequence>MCGITGIYTIDSPVSRETLGRFNNALRHRGPDGEGYYVSPGAHLGLGHRRLAVIDLSDQGGQPMGTPDGRYWITYNGAIYNYPELREELTAAGLNVRTGTDTEVVLGAYAYWGESCLCKFNGMWAFSIWDEQDRSLFLSRDRFGVKPLYYLYLPGRFFAFASETIAFRHLDGFVREFDEENIARCLQNPYFFEVTGKSLFQDIRQIPPGHWLKYSPESGITLHRWWNTRDHLRTVPVSYEDQVQEFASLFRNACEIRLRSDVPFATALSGGVDSSSVYSMIRSLLSDGEMSGNVHPGTPDAFIATFPGTDVDEQVYADQVLDYFGTPGVHVTVDPGTLRQQILDGTLHGEYIDFMPPVFNAVYRAMREYSVIVSMGGHGSDEQLLGYGKYPLGEALSVRTRPGSPTKRELHTILSNLVTRDQWRSMAPVLMHSRVMEYLATILPRRVIDNPHFLQGMVLATRMYRSIRQSRSRDHIQGSGWFTTGFDAGYDEAAPEELPDSFSHAERSAYLDFHTFLLPATLRNWDRISMQYGIEERNPFLDWRLVCYVFSLPLSAKIGGGFTKRILRDAMKGRMPESIRTGRLKRPFRPPMVPWLNDDLSDFVCSEVNSPEFLSSRIWNGPVIRDFAVHHCERKSWAAGNYEQFWYVFSAHLLLKYGQ</sequence>
<dbReference type="GO" id="GO:0005524">
    <property type="term" value="F:ATP binding"/>
    <property type="evidence" value="ECO:0007669"/>
    <property type="project" value="UniProtKB-KW"/>
</dbReference>
<dbReference type="CDD" id="cd00712">
    <property type="entry name" value="AsnB"/>
    <property type="match status" value="1"/>
</dbReference>
<keyword evidence="4" id="KW-0315">Glutamine amidotransferase</keyword>
<dbReference type="InterPro" id="IPR014729">
    <property type="entry name" value="Rossmann-like_a/b/a_fold"/>
</dbReference>
<comment type="caution">
    <text evidence="6">The sequence shown here is derived from an EMBL/GenBank/DDBJ whole genome shotgun (WGS) entry which is preliminary data.</text>
</comment>
<dbReference type="NCBIfam" id="TIGR01536">
    <property type="entry name" value="asn_synth_AEB"/>
    <property type="match status" value="1"/>
</dbReference>
<comment type="similarity">
    <text evidence="1">Belongs to the asparagine synthetase family.</text>
</comment>
<evidence type="ECO:0000256" key="4">
    <source>
        <dbReference type="ARBA" id="ARBA00022962"/>
    </source>
</evidence>